<dbReference type="OrthoDB" id="9795405at2"/>
<dbReference type="AlphaFoldDB" id="A0A0A2MSI5"/>
<dbReference type="InterPro" id="IPR036102">
    <property type="entry name" value="OsmC/Ohrsf"/>
</dbReference>
<dbReference type="Proteomes" id="UP000030111">
    <property type="component" value="Unassembled WGS sequence"/>
</dbReference>
<keyword evidence="2" id="KW-1185">Reference proteome</keyword>
<dbReference type="InterPro" id="IPR003718">
    <property type="entry name" value="OsmC/Ohr_fam"/>
</dbReference>
<dbReference type="PANTHER" id="PTHR42830:SF2">
    <property type="entry name" value="OSMC_OHR FAMILY PROTEIN"/>
    <property type="match status" value="1"/>
</dbReference>
<dbReference type="Gene3D" id="3.30.300.20">
    <property type="match status" value="1"/>
</dbReference>
<comment type="caution">
    <text evidence="1">The sequence shown here is derived from an EMBL/GenBank/DDBJ whole genome shotgun (WGS) entry which is preliminary data.</text>
</comment>
<name>A0A0A2MSI5_9FLAO</name>
<dbReference type="RefSeq" id="WP_035739289.1">
    <property type="nucleotide sequence ID" value="NZ_JRLY01000024.1"/>
</dbReference>
<protein>
    <submittedName>
        <fullName evidence="1">Peroxiredoxin</fullName>
    </submittedName>
</protein>
<dbReference type="eggNOG" id="COG1764">
    <property type="taxonomic scope" value="Bacteria"/>
</dbReference>
<dbReference type="STRING" id="1121898.GCA_000422725_02252"/>
<reference evidence="1 2" key="1">
    <citation type="submission" date="2013-09" db="EMBL/GenBank/DDBJ databases">
        <authorList>
            <person name="Zeng Z."/>
            <person name="Chen C."/>
        </authorList>
    </citation>
    <scope>NUCLEOTIDE SEQUENCE [LARGE SCALE GENOMIC DNA]</scope>
    <source>
        <strain evidence="1 2">WB 4.1-42</strain>
    </source>
</reference>
<organism evidence="1 2">
    <name type="scientific">Flavobacterium subsaxonicum WB 4.1-42 = DSM 21790</name>
    <dbReference type="NCBI Taxonomy" id="1121898"/>
    <lineage>
        <taxon>Bacteria</taxon>
        <taxon>Pseudomonadati</taxon>
        <taxon>Bacteroidota</taxon>
        <taxon>Flavobacteriia</taxon>
        <taxon>Flavobacteriales</taxon>
        <taxon>Flavobacteriaceae</taxon>
        <taxon>Flavobacterium</taxon>
    </lineage>
</organism>
<proteinExistence type="predicted"/>
<evidence type="ECO:0000313" key="1">
    <source>
        <dbReference type="EMBL" id="KGO91170.1"/>
    </source>
</evidence>
<dbReference type="InterPro" id="IPR015946">
    <property type="entry name" value="KH_dom-like_a/b"/>
</dbReference>
<dbReference type="PANTHER" id="PTHR42830">
    <property type="entry name" value="OSMOTICALLY INDUCIBLE FAMILY PROTEIN"/>
    <property type="match status" value="1"/>
</dbReference>
<sequence length="159" mass="17313">MKTHQYTTVINWTGNLGLGTSNYKVYSRNHTITSGDKPVIDSSSDPAFLGDRTRYNPEELLLASLSSCHMLWYLHLCAEAGVVVTNYTDAAQGVMEETANGGGRFTSATLNPVVTVQDSSMADKANQLHQKANELCFIANSVAFKVHHKATCLVAESED</sequence>
<dbReference type="EMBL" id="JRLY01000024">
    <property type="protein sequence ID" value="KGO91170.1"/>
    <property type="molecule type" value="Genomic_DNA"/>
</dbReference>
<dbReference type="InterPro" id="IPR052707">
    <property type="entry name" value="OsmC_Ohr_Peroxiredoxin"/>
</dbReference>
<dbReference type="Pfam" id="PF02566">
    <property type="entry name" value="OsmC"/>
    <property type="match status" value="1"/>
</dbReference>
<dbReference type="SUPFAM" id="SSF82784">
    <property type="entry name" value="OsmC-like"/>
    <property type="match status" value="1"/>
</dbReference>
<accession>A0A0A2MSI5</accession>
<evidence type="ECO:0000313" key="2">
    <source>
        <dbReference type="Proteomes" id="UP000030111"/>
    </source>
</evidence>
<gene>
    <name evidence="1" type="ORF">Q766_19605</name>
</gene>